<dbReference type="EMBL" id="QFYS01000001">
    <property type="protein sequence ID" value="RAK68991.1"/>
    <property type="molecule type" value="Genomic_DNA"/>
</dbReference>
<name>A0A328BR33_9CAUL</name>
<dbReference type="AlphaFoldDB" id="A0A328BR33"/>
<keyword evidence="3" id="KW-0479">Metal-binding</keyword>
<dbReference type="Gene3D" id="3.60.15.10">
    <property type="entry name" value="Ribonuclease Z/Hydroxyacylglutathione hydrolase-like"/>
    <property type="match status" value="1"/>
</dbReference>
<dbReference type="RefSeq" id="WP_111274483.1">
    <property type="nucleotide sequence ID" value="NZ_QFYS01000001.1"/>
</dbReference>
<evidence type="ECO:0000256" key="6">
    <source>
        <dbReference type="SAM" id="SignalP"/>
    </source>
</evidence>
<dbReference type="SMART" id="SM00849">
    <property type="entry name" value="Lactamase_B"/>
    <property type="match status" value="1"/>
</dbReference>
<evidence type="ECO:0000313" key="8">
    <source>
        <dbReference type="EMBL" id="RAK68991.1"/>
    </source>
</evidence>
<proteinExistence type="inferred from homology"/>
<evidence type="ECO:0000256" key="5">
    <source>
        <dbReference type="ARBA" id="ARBA00022833"/>
    </source>
</evidence>
<keyword evidence="9" id="KW-1185">Reference proteome</keyword>
<keyword evidence="5" id="KW-0862">Zinc</keyword>
<dbReference type="Pfam" id="PF00753">
    <property type="entry name" value="Lactamase_B"/>
    <property type="match status" value="1"/>
</dbReference>
<dbReference type="InterPro" id="IPR001279">
    <property type="entry name" value="Metallo-B-lactamas"/>
</dbReference>
<dbReference type="InterPro" id="IPR036866">
    <property type="entry name" value="RibonucZ/Hydroxyglut_hydro"/>
</dbReference>
<dbReference type="PANTHER" id="PTHR42978">
    <property type="entry name" value="QUORUM-QUENCHING LACTONASE YTNP-RELATED-RELATED"/>
    <property type="match status" value="1"/>
</dbReference>
<dbReference type="SUPFAM" id="SSF56281">
    <property type="entry name" value="Metallo-hydrolase/oxidoreductase"/>
    <property type="match status" value="1"/>
</dbReference>
<accession>A0A328BR33</accession>
<feature type="signal peptide" evidence="6">
    <location>
        <begin position="1"/>
        <end position="24"/>
    </location>
</feature>
<evidence type="ECO:0000259" key="7">
    <source>
        <dbReference type="SMART" id="SM00849"/>
    </source>
</evidence>
<comment type="similarity">
    <text evidence="2">Belongs to the metallo-beta-lactamase superfamily.</text>
</comment>
<feature type="domain" description="Metallo-beta-lactamase" evidence="7">
    <location>
        <begin position="59"/>
        <end position="263"/>
    </location>
</feature>
<evidence type="ECO:0000256" key="1">
    <source>
        <dbReference type="ARBA" id="ARBA00001947"/>
    </source>
</evidence>
<reference evidence="8 9" key="1">
    <citation type="submission" date="2018-05" db="EMBL/GenBank/DDBJ databases">
        <authorList>
            <person name="Lanie J.A."/>
            <person name="Ng W.-L."/>
            <person name="Kazmierczak K.M."/>
            <person name="Andrzejewski T.M."/>
            <person name="Davidsen T.M."/>
            <person name="Wayne K.J."/>
            <person name="Tettelin H."/>
            <person name="Glass J.I."/>
            <person name="Rusch D."/>
            <person name="Podicherti R."/>
            <person name="Tsui H.-C.T."/>
            <person name="Winkler M.E."/>
        </authorList>
    </citation>
    <scope>NUCLEOTIDE SEQUENCE [LARGE SCALE GENOMIC DNA]</scope>
    <source>
        <strain evidence="8 9">BUT-10</strain>
    </source>
</reference>
<organism evidence="8 9">
    <name type="scientific">Phenylobacterium kunshanense</name>
    <dbReference type="NCBI Taxonomy" id="1445034"/>
    <lineage>
        <taxon>Bacteria</taxon>
        <taxon>Pseudomonadati</taxon>
        <taxon>Pseudomonadota</taxon>
        <taxon>Alphaproteobacteria</taxon>
        <taxon>Caulobacterales</taxon>
        <taxon>Caulobacteraceae</taxon>
        <taxon>Phenylobacterium</taxon>
    </lineage>
</organism>
<dbReference type="Proteomes" id="UP000249524">
    <property type="component" value="Unassembled WGS sequence"/>
</dbReference>
<evidence type="ECO:0000256" key="2">
    <source>
        <dbReference type="ARBA" id="ARBA00007749"/>
    </source>
</evidence>
<comment type="cofactor">
    <cofactor evidence="1">
        <name>Zn(2+)</name>
        <dbReference type="ChEBI" id="CHEBI:29105"/>
    </cofactor>
</comment>
<keyword evidence="6" id="KW-0732">Signal</keyword>
<keyword evidence="4" id="KW-0378">Hydrolase</keyword>
<dbReference type="PROSITE" id="PS51257">
    <property type="entry name" value="PROKAR_LIPOPROTEIN"/>
    <property type="match status" value="1"/>
</dbReference>
<dbReference type="PANTHER" id="PTHR42978:SF2">
    <property type="entry name" value="102 KBASES UNSTABLE REGION: FROM 1 TO 119443"/>
    <property type="match status" value="1"/>
</dbReference>
<dbReference type="CDD" id="cd07729">
    <property type="entry name" value="AHL_lactonase_MBL-fold"/>
    <property type="match status" value="1"/>
</dbReference>
<protein>
    <submittedName>
        <fullName evidence="8">N-acyl homoserine lactonase family protein</fullName>
    </submittedName>
</protein>
<dbReference type="InterPro" id="IPR051013">
    <property type="entry name" value="MBL_superfamily_lactonases"/>
</dbReference>
<evidence type="ECO:0000256" key="4">
    <source>
        <dbReference type="ARBA" id="ARBA00022801"/>
    </source>
</evidence>
<dbReference type="OrthoDB" id="9773738at2"/>
<evidence type="ECO:0000256" key="3">
    <source>
        <dbReference type="ARBA" id="ARBA00022723"/>
    </source>
</evidence>
<sequence length="279" mass="30122">MRTKILAPVLALAAACLGGSVAEAADVRLYAMDCGRISLKDADMFADDGAYKGVPKSMVVPCYLIRHPKGDLVWDTGIPESTADKPASEGGEALTMKRKLTDQLKDLGLTPADIEYLSISHSHFDHIGNAGLFAGATWIVDPDEKAYAFRPEARKDAKGFAAYSALETARTIPVEGDALHDVFGDGSVQVVPTPGHTPGHTVLLVRLPEAGAVLLTGDMWHIAESRAARRVPRFNVDRTKTLASMDRIEALAAKEKARVIRQHVPEDFESLPKFPAALR</sequence>
<feature type="chain" id="PRO_5016291064" evidence="6">
    <location>
        <begin position="25"/>
        <end position="279"/>
    </location>
</feature>
<dbReference type="GO" id="GO:0016787">
    <property type="term" value="F:hydrolase activity"/>
    <property type="evidence" value="ECO:0007669"/>
    <property type="project" value="UniProtKB-KW"/>
</dbReference>
<gene>
    <name evidence="8" type="ORF">DJ019_03000</name>
</gene>
<evidence type="ECO:0000313" key="9">
    <source>
        <dbReference type="Proteomes" id="UP000249524"/>
    </source>
</evidence>
<dbReference type="GO" id="GO:0046872">
    <property type="term" value="F:metal ion binding"/>
    <property type="evidence" value="ECO:0007669"/>
    <property type="project" value="UniProtKB-KW"/>
</dbReference>
<comment type="caution">
    <text evidence="8">The sequence shown here is derived from an EMBL/GenBank/DDBJ whole genome shotgun (WGS) entry which is preliminary data.</text>
</comment>